<proteinExistence type="predicted"/>
<dbReference type="GO" id="GO:1902936">
    <property type="term" value="F:phosphatidylinositol bisphosphate binding"/>
    <property type="evidence" value="ECO:0007669"/>
    <property type="project" value="TreeGrafter"/>
</dbReference>
<protein>
    <recommendedName>
        <fullName evidence="1">CRAL-TRIO domain-containing protein</fullName>
    </recommendedName>
</protein>
<dbReference type="EMBL" id="JADYXP020000003">
    <property type="protein sequence ID" value="KAL0129295.1"/>
    <property type="molecule type" value="Genomic_DNA"/>
</dbReference>
<dbReference type="SMART" id="SM00516">
    <property type="entry name" value="SEC14"/>
    <property type="match status" value="1"/>
</dbReference>
<organism evidence="2 3">
    <name type="scientific">Cardiocondyla obscurior</name>
    <dbReference type="NCBI Taxonomy" id="286306"/>
    <lineage>
        <taxon>Eukaryota</taxon>
        <taxon>Metazoa</taxon>
        <taxon>Ecdysozoa</taxon>
        <taxon>Arthropoda</taxon>
        <taxon>Hexapoda</taxon>
        <taxon>Insecta</taxon>
        <taxon>Pterygota</taxon>
        <taxon>Neoptera</taxon>
        <taxon>Endopterygota</taxon>
        <taxon>Hymenoptera</taxon>
        <taxon>Apocrita</taxon>
        <taxon>Aculeata</taxon>
        <taxon>Formicoidea</taxon>
        <taxon>Formicidae</taxon>
        <taxon>Myrmicinae</taxon>
        <taxon>Cardiocondyla</taxon>
    </lineage>
</organism>
<keyword evidence="3" id="KW-1185">Reference proteome</keyword>
<dbReference type="InterPro" id="IPR036865">
    <property type="entry name" value="CRAL-TRIO_dom_sf"/>
</dbReference>
<dbReference type="GO" id="GO:0016020">
    <property type="term" value="C:membrane"/>
    <property type="evidence" value="ECO:0007669"/>
    <property type="project" value="TreeGrafter"/>
</dbReference>
<evidence type="ECO:0000313" key="2">
    <source>
        <dbReference type="EMBL" id="KAL0129295.1"/>
    </source>
</evidence>
<dbReference type="InterPro" id="IPR001251">
    <property type="entry name" value="CRAL-TRIO_dom"/>
</dbReference>
<dbReference type="Pfam" id="PF00650">
    <property type="entry name" value="CRAL_TRIO"/>
    <property type="match status" value="1"/>
</dbReference>
<sequence>MSIIKSVTLEEEIKKNPQLKLSDVQLLKEWCKKQSHLPKVEDSFLALFLHSNYYQIEPTKITIENYYTIRTHLPEIFCNRDPLTEKELRQIFKDIALIRLNGTTKEGYKIIYGKLVNTDSSHYVFTAHLKYSMMLLDLCFLMDGTNNGYTFIADGSKISFGHATRMNPLLLKKSLHYIQEAAPIRLKGLHYINVSPAAEFIMNLAKPFMKKEIIDLIHFHSSLETVPEYIPINLLPNEEGGKAGSIQELSDMQVKTLEEYREWFLLDETTRRVNEALRIEQKTLPNTLFGIEGSFKKLDID</sequence>
<dbReference type="PANTHER" id="PTHR10174:SF213">
    <property type="entry name" value="CRAL-TRIO DOMAIN-CONTAINING PROTEIN"/>
    <property type="match status" value="1"/>
</dbReference>
<dbReference type="SUPFAM" id="SSF52087">
    <property type="entry name" value="CRAL/TRIO domain"/>
    <property type="match status" value="1"/>
</dbReference>
<dbReference type="Gene3D" id="3.40.525.10">
    <property type="entry name" value="CRAL-TRIO lipid binding domain"/>
    <property type="match status" value="1"/>
</dbReference>
<gene>
    <name evidence="2" type="ORF">PUN28_004180</name>
</gene>
<dbReference type="CDD" id="cd00170">
    <property type="entry name" value="SEC14"/>
    <property type="match status" value="1"/>
</dbReference>
<dbReference type="InterPro" id="IPR036273">
    <property type="entry name" value="CRAL/TRIO_N_dom_sf"/>
</dbReference>
<dbReference type="PRINTS" id="PR00180">
    <property type="entry name" value="CRETINALDHBP"/>
</dbReference>
<feature type="domain" description="CRAL-TRIO" evidence="1">
    <location>
        <begin position="88"/>
        <end position="247"/>
    </location>
</feature>
<dbReference type="AlphaFoldDB" id="A0AAW2GPX8"/>
<evidence type="ECO:0000259" key="1">
    <source>
        <dbReference type="PROSITE" id="PS50191"/>
    </source>
</evidence>
<dbReference type="PANTHER" id="PTHR10174">
    <property type="entry name" value="ALPHA-TOCOPHEROL TRANSFER PROTEIN-RELATED"/>
    <property type="match status" value="1"/>
</dbReference>
<reference evidence="2 3" key="1">
    <citation type="submission" date="2023-03" db="EMBL/GenBank/DDBJ databases">
        <title>High recombination rates correlate with genetic variation in Cardiocondyla obscurior ants.</title>
        <authorList>
            <person name="Errbii M."/>
        </authorList>
    </citation>
    <scope>NUCLEOTIDE SEQUENCE [LARGE SCALE GENOMIC DNA]</scope>
    <source>
        <strain evidence="2">Alpha-2009</strain>
        <tissue evidence="2">Whole body</tissue>
    </source>
</reference>
<dbReference type="Proteomes" id="UP001430953">
    <property type="component" value="Unassembled WGS sequence"/>
</dbReference>
<comment type="caution">
    <text evidence="2">The sequence shown here is derived from an EMBL/GenBank/DDBJ whole genome shotgun (WGS) entry which is preliminary data.</text>
</comment>
<dbReference type="SUPFAM" id="SSF46938">
    <property type="entry name" value="CRAL/TRIO N-terminal domain"/>
    <property type="match status" value="1"/>
</dbReference>
<dbReference type="PROSITE" id="PS50191">
    <property type="entry name" value="CRAL_TRIO"/>
    <property type="match status" value="1"/>
</dbReference>
<name>A0AAW2GPX8_9HYME</name>
<accession>A0AAW2GPX8</accession>
<evidence type="ECO:0000313" key="3">
    <source>
        <dbReference type="Proteomes" id="UP001430953"/>
    </source>
</evidence>